<reference evidence="2" key="1">
    <citation type="submission" date="2022-03" db="EMBL/GenBank/DDBJ databases">
        <title>Draft genome sequence of Aduncisulcus paluster, a free-living microaerophilic Fornicata.</title>
        <authorList>
            <person name="Yuyama I."/>
            <person name="Kume K."/>
            <person name="Tamura T."/>
            <person name="Inagaki Y."/>
            <person name="Hashimoto T."/>
        </authorList>
    </citation>
    <scope>NUCLEOTIDE SEQUENCE</scope>
    <source>
        <strain evidence="2">NY0171</strain>
    </source>
</reference>
<feature type="compositionally biased region" description="Polar residues" evidence="1">
    <location>
        <begin position="1"/>
        <end position="11"/>
    </location>
</feature>
<feature type="region of interest" description="Disordered" evidence="1">
    <location>
        <begin position="250"/>
        <end position="271"/>
    </location>
</feature>
<evidence type="ECO:0000256" key="1">
    <source>
        <dbReference type="SAM" id="MobiDB-lite"/>
    </source>
</evidence>
<evidence type="ECO:0000313" key="3">
    <source>
        <dbReference type="Proteomes" id="UP001057375"/>
    </source>
</evidence>
<evidence type="ECO:0000313" key="2">
    <source>
        <dbReference type="EMBL" id="GKT28665.1"/>
    </source>
</evidence>
<feature type="compositionally biased region" description="Polar residues" evidence="1">
    <location>
        <begin position="154"/>
        <end position="168"/>
    </location>
</feature>
<dbReference type="EMBL" id="BQXS01000421">
    <property type="protein sequence ID" value="GKT28665.1"/>
    <property type="molecule type" value="Genomic_DNA"/>
</dbReference>
<comment type="caution">
    <text evidence="2">The sequence shown here is derived from an EMBL/GenBank/DDBJ whole genome shotgun (WGS) entry which is preliminary data.</text>
</comment>
<feature type="region of interest" description="Disordered" evidence="1">
    <location>
        <begin position="1"/>
        <end position="168"/>
    </location>
</feature>
<feature type="compositionally biased region" description="Polar residues" evidence="1">
    <location>
        <begin position="125"/>
        <end position="141"/>
    </location>
</feature>
<feature type="non-terminal residue" evidence="2">
    <location>
        <position position="392"/>
    </location>
</feature>
<feature type="compositionally biased region" description="Low complexity" evidence="1">
    <location>
        <begin position="74"/>
        <end position="86"/>
    </location>
</feature>
<feature type="compositionally biased region" description="Basic and acidic residues" evidence="1">
    <location>
        <begin position="259"/>
        <end position="271"/>
    </location>
</feature>
<feature type="compositionally biased region" description="Low complexity" evidence="1">
    <location>
        <begin position="13"/>
        <end position="28"/>
    </location>
</feature>
<name>A0ABQ5KBF6_9EUKA</name>
<dbReference type="Proteomes" id="UP001057375">
    <property type="component" value="Unassembled WGS sequence"/>
</dbReference>
<proteinExistence type="predicted"/>
<keyword evidence="3" id="KW-1185">Reference proteome</keyword>
<feature type="compositionally biased region" description="Low complexity" evidence="1">
    <location>
        <begin position="47"/>
        <end position="57"/>
    </location>
</feature>
<organism evidence="2 3">
    <name type="scientific">Aduncisulcus paluster</name>
    <dbReference type="NCBI Taxonomy" id="2918883"/>
    <lineage>
        <taxon>Eukaryota</taxon>
        <taxon>Metamonada</taxon>
        <taxon>Carpediemonas-like organisms</taxon>
        <taxon>Aduncisulcus</taxon>
    </lineage>
</organism>
<gene>
    <name evidence="2" type="ORF">ADUPG1_000796</name>
</gene>
<accession>A0ABQ5KBF6</accession>
<feature type="non-terminal residue" evidence="2">
    <location>
        <position position="1"/>
    </location>
</feature>
<sequence>HRQADTQSDHVSSARTSSSTTQSGGSSSLHRQADTQSDHVSLARTPSSTTQSGGSSSLHRQADTQSDHVSLARTSSSTTQSGGSSSLHRQADTQSDHVSLARTSSSTTQSGGSSSLHRQADTQSDHVSLARTSSSTTQPGCLSSLHRQADTQSDHVSSQATQNTNETPLLTVRLPEFPLDHSSPPVPQTSTELQLVTTHPRGDFNNLSEVISDLRQQESQDPLTELPRLDRRTISRMEHHINHLVPELRLDTDPLMPPTHERTIPDRPNTEPETRIRLRELTLPVEIKDGLLRDYILAIKDGDDIDAMMDILRKEAKRRWAALTAQRRSRREDVTDNTSSIPRRIESLDDIPDDLPPTLQMTLHYSIMMENIPMINRLLGEYRKERELSKKT</sequence>
<protein>
    <submittedName>
        <fullName evidence="2">Uncharacterized protein</fullName>
    </submittedName>
</protein>
<feature type="compositionally biased region" description="Low complexity" evidence="1">
    <location>
        <begin position="103"/>
        <end position="115"/>
    </location>
</feature>